<gene>
    <name evidence="1" type="ORF">LAZ67_23001458</name>
</gene>
<keyword evidence="2" id="KW-1185">Reference proteome</keyword>
<dbReference type="Gene3D" id="3.30.420.10">
    <property type="entry name" value="Ribonuclease H-like superfamily/Ribonuclease H"/>
    <property type="match status" value="1"/>
</dbReference>
<name>A0ABY6LQP6_9ARAC</name>
<proteinExistence type="predicted"/>
<dbReference type="InterPro" id="IPR052709">
    <property type="entry name" value="Transposase-MT_Hybrid"/>
</dbReference>
<dbReference type="PANTHER" id="PTHR46060:SF1">
    <property type="entry name" value="MARINER MOS1 TRANSPOSASE-LIKE PROTEIN"/>
    <property type="match status" value="1"/>
</dbReference>
<evidence type="ECO:0008006" key="3">
    <source>
        <dbReference type="Google" id="ProtNLM"/>
    </source>
</evidence>
<protein>
    <recommendedName>
        <fullName evidence="3">Transposase</fullName>
    </recommendedName>
</protein>
<reference evidence="1 2" key="1">
    <citation type="submission" date="2022-03" db="EMBL/GenBank/DDBJ databases">
        <title>A chromosomal length assembly of Cordylochernes scorpioides.</title>
        <authorList>
            <person name="Zeh D."/>
            <person name="Zeh J."/>
        </authorList>
    </citation>
    <scope>NUCLEOTIDE SEQUENCE [LARGE SCALE GENOMIC DNA]</scope>
    <source>
        <strain evidence="1">IN4F17</strain>
        <tissue evidence="1">Whole Body</tissue>
    </source>
</reference>
<accession>A0ABY6LQP6</accession>
<evidence type="ECO:0000313" key="1">
    <source>
        <dbReference type="EMBL" id="UYV83560.1"/>
    </source>
</evidence>
<dbReference type="PANTHER" id="PTHR46060">
    <property type="entry name" value="MARINER MOS1 TRANSPOSASE-LIKE PROTEIN"/>
    <property type="match status" value="1"/>
</dbReference>
<organism evidence="1 2">
    <name type="scientific">Cordylochernes scorpioides</name>
    <dbReference type="NCBI Taxonomy" id="51811"/>
    <lineage>
        <taxon>Eukaryota</taxon>
        <taxon>Metazoa</taxon>
        <taxon>Ecdysozoa</taxon>
        <taxon>Arthropoda</taxon>
        <taxon>Chelicerata</taxon>
        <taxon>Arachnida</taxon>
        <taxon>Pseudoscorpiones</taxon>
        <taxon>Cheliferoidea</taxon>
        <taxon>Chernetidae</taxon>
        <taxon>Cordylochernes</taxon>
    </lineage>
</organism>
<evidence type="ECO:0000313" key="2">
    <source>
        <dbReference type="Proteomes" id="UP001235939"/>
    </source>
</evidence>
<dbReference type="Proteomes" id="UP001235939">
    <property type="component" value="Chromosome 23"/>
</dbReference>
<sequence length="113" mass="13571">MFNSDPYWPKIVITGDETWVYGYDPETKRQLNQRLLREALRQKIPEKWYHKNWLLHHDNARPHTATVQLYLAKHRIALLPQPPYSPELAPNDFFLNPNIKKVYKNIDSTQYPK</sequence>
<dbReference type="EMBL" id="CP092885">
    <property type="protein sequence ID" value="UYV83560.1"/>
    <property type="molecule type" value="Genomic_DNA"/>
</dbReference>
<dbReference type="InterPro" id="IPR036397">
    <property type="entry name" value="RNaseH_sf"/>
</dbReference>